<comment type="caution">
    <text evidence="1">The sequence shown here is derived from an EMBL/GenBank/DDBJ whole genome shotgun (WGS) entry which is preliminary data.</text>
</comment>
<name>C0CIT1_BLAHS</name>
<proteinExistence type="predicted"/>
<dbReference type="AlphaFoldDB" id="C0CIT1"/>
<reference evidence="1 2" key="2">
    <citation type="submission" date="2009-02" db="EMBL/GenBank/DDBJ databases">
        <title>Draft genome sequence of Blautia hydrogenotrophica DSM 10507 (Ruminococcus hydrogenotrophicus DSM 10507).</title>
        <authorList>
            <person name="Sudarsanam P."/>
            <person name="Ley R."/>
            <person name="Guruge J."/>
            <person name="Turnbaugh P.J."/>
            <person name="Mahowald M."/>
            <person name="Liep D."/>
            <person name="Gordon J."/>
        </authorList>
    </citation>
    <scope>NUCLEOTIDE SEQUENCE [LARGE SCALE GENOMIC DNA]</scope>
    <source>
        <strain evidence="2">DSM 10507 / JCM 14656 / S5a33</strain>
    </source>
</reference>
<evidence type="ECO:0000313" key="1">
    <source>
        <dbReference type="EMBL" id="EEG50334.1"/>
    </source>
</evidence>
<evidence type="ECO:0000313" key="2">
    <source>
        <dbReference type="Proteomes" id="UP000003100"/>
    </source>
</evidence>
<keyword evidence="2" id="KW-1185">Reference proteome</keyword>
<accession>C0CIT1</accession>
<dbReference type="EMBL" id="ACBZ01000027">
    <property type="protein sequence ID" value="EEG50334.1"/>
    <property type="molecule type" value="Genomic_DNA"/>
</dbReference>
<protein>
    <submittedName>
        <fullName evidence="1">Uncharacterized protein</fullName>
    </submittedName>
</protein>
<sequence length="45" mass="5254">MSLLLNHNIIEVEISRKMGYNRKILMSSFLLREVNDSKGYEGIKI</sequence>
<dbReference type="PATRIC" id="fig|476272.21.peg.3750"/>
<dbReference type="Proteomes" id="UP000003100">
    <property type="component" value="Unassembled WGS sequence"/>
</dbReference>
<dbReference type="HOGENOM" id="CLU_3196696_0_0_9"/>
<gene>
    <name evidence="1" type="ORF">RUMHYD_00748</name>
</gene>
<reference evidence="1 2" key="1">
    <citation type="submission" date="2009-01" db="EMBL/GenBank/DDBJ databases">
        <authorList>
            <person name="Fulton L."/>
            <person name="Clifton S."/>
            <person name="Fulton B."/>
            <person name="Xu J."/>
            <person name="Minx P."/>
            <person name="Pepin K.H."/>
            <person name="Johnson M."/>
            <person name="Bhonagiri V."/>
            <person name="Nash W.E."/>
            <person name="Mardis E.R."/>
            <person name="Wilson R.K."/>
        </authorList>
    </citation>
    <scope>NUCLEOTIDE SEQUENCE [LARGE SCALE GENOMIC DNA]</scope>
    <source>
        <strain evidence="2">DSM 10507 / JCM 14656 / S5a33</strain>
    </source>
</reference>
<organism evidence="1 2">
    <name type="scientific">Blautia hydrogenotrophica (strain DSM 10507 / JCM 14656 / S5a33)</name>
    <name type="common">Ruminococcus hydrogenotrophicus</name>
    <dbReference type="NCBI Taxonomy" id="476272"/>
    <lineage>
        <taxon>Bacteria</taxon>
        <taxon>Bacillati</taxon>
        <taxon>Bacillota</taxon>
        <taxon>Clostridia</taxon>
        <taxon>Lachnospirales</taxon>
        <taxon>Lachnospiraceae</taxon>
        <taxon>Blautia</taxon>
    </lineage>
</organism>